<sequence length="260" mass="30072">MQDAVQPSELQSRPKIISILWDDNGFFTAPEKIEVWIGDKSTYWRDWNHWCTTHHDTSHQPNWQHFERLPDEASYHRIIQYGVSEGGIGGNCPLKNPERLSSYIVHKLSGFSRGAGWRIWPLLVIAHHKEVRNLAFEQQSSQSSLSQKYLVFPFTTSLAAAPVLFETKLFRGTLTSYQPHSVCEKGVPPSHTQMTRRGLSHTRPCPSHCSWAAPWRRPDRMFRDLSVPEDSKESLVLVYMKRAWAQTTSRPPYIRLVLYS</sequence>
<proteinExistence type="predicted"/>
<gene>
    <name evidence="1" type="ORF">TCEB3V08_LOCUS9998</name>
</gene>
<protein>
    <submittedName>
        <fullName evidence="1">Uncharacterized protein</fullName>
    </submittedName>
</protein>
<organism evidence="1">
    <name type="scientific">Timema cristinae</name>
    <name type="common">Walking stick</name>
    <dbReference type="NCBI Taxonomy" id="61476"/>
    <lineage>
        <taxon>Eukaryota</taxon>
        <taxon>Metazoa</taxon>
        <taxon>Ecdysozoa</taxon>
        <taxon>Arthropoda</taxon>
        <taxon>Hexapoda</taxon>
        <taxon>Insecta</taxon>
        <taxon>Pterygota</taxon>
        <taxon>Neoptera</taxon>
        <taxon>Polyneoptera</taxon>
        <taxon>Phasmatodea</taxon>
        <taxon>Timematodea</taxon>
        <taxon>Timematoidea</taxon>
        <taxon>Timematidae</taxon>
        <taxon>Timema</taxon>
    </lineage>
</organism>
<evidence type="ECO:0000313" key="1">
    <source>
        <dbReference type="EMBL" id="CAD7409395.1"/>
    </source>
</evidence>
<dbReference type="AlphaFoldDB" id="A0A7R9H6A9"/>
<accession>A0A7R9H6A9</accession>
<dbReference type="EMBL" id="OC321079">
    <property type="protein sequence ID" value="CAD7409395.1"/>
    <property type="molecule type" value="Genomic_DNA"/>
</dbReference>
<reference evidence="1" key="1">
    <citation type="submission" date="2020-11" db="EMBL/GenBank/DDBJ databases">
        <authorList>
            <person name="Tran Van P."/>
        </authorList>
    </citation>
    <scope>NUCLEOTIDE SEQUENCE</scope>
</reference>
<name>A0A7R9H6A9_TIMCR</name>